<dbReference type="SUPFAM" id="SSF52091">
    <property type="entry name" value="SpoIIaa-like"/>
    <property type="match status" value="1"/>
</dbReference>
<reference evidence="4 5" key="1">
    <citation type="submission" date="2020-04" db="EMBL/GenBank/DDBJ databases">
        <authorList>
            <person name="Basu S."/>
            <person name="Maruthanayagam V."/>
            <person name="Chakraborty S."/>
            <person name="Pramanik A."/>
            <person name="Mukherjee J."/>
            <person name="Brink B."/>
        </authorList>
    </citation>
    <scope>NUCLEOTIDE SEQUENCE [LARGE SCALE GENOMIC DNA]</scope>
    <source>
        <strain evidence="4 5">AP17</strain>
    </source>
</reference>
<dbReference type="GO" id="GO:0043856">
    <property type="term" value="F:anti-sigma factor antagonist activity"/>
    <property type="evidence" value="ECO:0007669"/>
    <property type="project" value="InterPro"/>
</dbReference>
<dbReference type="Gene3D" id="3.30.750.24">
    <property type="entry name" value="STAS domain"/>
    <property type="match status" value="1"/>
</dbReference>
<dbReference type="Proteomes" id="UP000500857">
    <property type="component" value="Chromosome"/>
</dbReference>
<dbReference type="InterPro" id="IPR036513">
    <property type="entry name" value="STAS_dom_sf"/>
</dbReference>
<evidence type="ECO:0000313" key="4">
    <source>
        <dbReference type="EMBL" id="QIZ70073.1"/>
    </source>
</evidence>
<gene>
    <name evidence="4" type="ORF">HCG48_05410</name>
</gene>
<dbReference type="PANTHER" id="PTHR33495:SF2">
    <property type="entry name" value="ANTI-SIGMA FACTOR ANTAGONIST TM_1081-RELATED"/>
    <property type="match status" value="1"/>
</dbReference>
<dbReference type="PANTHER" id="PTHR33495">
    <property type="entry name" value="ANTI-SIGMA FACTOR ANTAGONIST TM_1081-RELATED-RELATED"/>
    <property type="match status" value="1"/>
</dbReference>
<dbReference type="EMBL" id="CP051167">
    <property type="protein sequence ID" value="QIZ70073.1"/>
    <property type="molecule type" value="Genomic_DNA"/>
</dbReference>
<comment type="similarity">
    <text evidence="1 2">Belongs to the anti-sigma-factor antagonist family.</text>
</comment>
<proteinExistence type="inferred from homology"/>
<dbReference type="InterPro" id="IPR002645">
    <property type="entry name" value="STAS_dom"/>
</dbReference>
<dbReference type="PROSITE" id="PS50801">
    <property type="entry name" value="STAS"/>
    <property type="match status" value="1"/>
</dbReference>
<accession>A0A6H1TWD7</accession>
<evidence type="ECO:0000313" key="5">
    <source>
        <dbReference type="Proteomes" id="UP000500857"/>
    </source>
</evidence>
<dbReference type="Pfam" id="PF01740">
    <property type="entry name" value="STAS"/>
    <property type="match status" value="1"/>
</dbReference>
<protein>
    <recommendedName>
        <fullName evidence="2">Anti-sigma factor antagonist</fullName>
    </recommendedName>
</protein>
<evidence type="ECO:0000256" key="1">
    <source>
        <dbReference type="ARBA" id="ARBA00009013"/>
    </source>
</evidence>
<dbReference type="NCBIfam" id="TIGR00377">
    <property type="entry name" value="ant_ant_sig"/>
    <property type="match status" value="1"/>
</dbReference>
<evidence type="ECO:0000259" key="3">
    <source>
        <dbReference type="PROSITE" id="PS50801"/>
    </source>
</evidence>
<dbReference type="RefSeq" id="WP_168568230.1">
    <property type="nucleotide sequence ID" value="NZ_CP051167.1"/>
</dbReference>
<name>A0A6H1TWD7_9CYAN</name>
<dbReference type="InterPro" id="IPR003658">
    <property type="entry name" value="Anti-sigma_ant"/>
</dbReference>
<dbReference type="CDD" id="cd07043">
    <property type="entry name" value="STAS_anti-anti-sigma_factors"/>
    <property type="match status" value="1"/>
</dbReference>
<organism evidence="4 5">
    <name type="scientific">Oxynema aestuarii AP17</name>
    <dbReference type="NCBI Taxonomy" id="2064643"/>
    <lineage>
        <taxon>Bacteria</taxon>
        <taxon>Bacillati</taxon>
        <taxon>Cyanobacteriota</taxon>
        <taxon>Cyanophyceae</taxon>
        <taxon>Oscillatoriophycideae</taxon>
        <taxon>Oscillatoriales</taxon>
        <taxon>Oscillatoriaceae</taxon>
        <taxon>Oxynema</taxon>
        <taxon>Oxynema aestuarii</taxon>
    </lineage>
</organism>
<sequence length="112" mass="12580">MSSPANFEVIRPTGILDATQASQLRREIAHCLEKETEIVLVNLEQVAFIDSSGLGALVSALKMVRNSGGALFICSINDQVRMLFDLTSMDRVFKIYENEERFRQDALDRPFA</sequence>
<keyword evidence="5" id="KW-1185">Reference proteome</keyword>
<dbReference type="AlphaFoldDB" id="A0A6H1TWD7"/>
<dbReference type="KEGG" id="oxy:HCG48_05410"/>
<evidence type="ECO:0000256" key="2">
    <source>
        <dbReference type="RuleBase" id="RU003749"/>
    </source>
</evidence>
<feature type="domain" description="STAS" evidence="3">
    <location>
        <begin position="1"/>
        <end position="106"/>
    </location>
</feature>